<evidence type="ECO:0000256" key="3">
    <source>
        <dbReference type="ARBA" id="ARBA00023125"/>
    </source>
</evidence>
<keyword evidence="4" id="KW-0804">Transcription</keyword>
<dbReference type="Gene3D" id="3.40.190.290">
    <property type="match status" value="1"/>
</dbReference>
<keyword evidence="2" id="KW-0805">Transcription regulation</keyword>
<dbReference type="STRING" id="999627.SAMN05216236_12448"/>
<evidence type="ECO:0000256" key="1">
    <source>
        <dbReference type="ARBA" id="ARBA00009437"/>
    </source>
</evidence>
<sequence length="297" mass="33324">MLSQRALEAFREVMRCGTVSGAAEEMRVSQPAISRQIRDLEERLDLRLFTRHGGRITATPEAHEFWTEVERNLVGLKQIERAAEQIKRGQRATMTIAAAPVFALTVLPEAVAQLHQQQPRLTTSFMSMTTLPVVRQVALGQCQIGFGMQTHHKFEIDLISAGAFPYRFIATADHPLADKETIRVEDLAGQDFVGFEDSTQTGRNLDRLFAGMENPPLVRFRSYLSHIVSVMALRGLGIALVDPFTAETHEQMGGISRPFLSAERFEYSIIKAVGARLSSECDALLQTFEKLTDRHRR</sequence>
<evidence type="ECO:0000313" key="6">
    <source>
        <dbReference type="EMBL" id="SFU08095.1"/>
    </source>
</evidence>
<accession>A0A1I7D911</accession>
<dbReference type="PANTHER" id="PTHR30427:SF1">
    <property type="entry name" value="TRANSCRIPTIONAL ACTIVATOR PROTEIN LYSR"/>
    <property type="match status" value="1"/>
</dbReference>
<dbReference type="RefSeq" id="WP_027262173.1">
    <property type="nucleotide sequence ID" value="NZ_FPAW01000024.1"/>
</dbReference>
<evidence type="ECO:0000259" key="5">
    <source>
        <dbReference type="PROSITE" id="PS50931"/>
    </source>
</evidence>
<feature type="domain" description="HTH lysR-type" evidence="5">
    <location>
        <begin position="1"/>
        <end position="59"/>
    </location>
</feature>
<dbReference type="InterPro" id="IPR036388">
    <property type="entry name" value="WH-like_DNA-bd_sf"/>
</dbReference>
<dbReference type="AlphaFoldDB" id="A0A1I7D911"/>
<dbReference type="GO" id="GO:0043565">
    <property type="term" value="F:sequence-specific DNA binding"/>
    <property type="evidence" value="ECO:0007669"/>
    <property type="project" value="TreeGrafter"/>
</dbReference>
<dbReference type="EMBL" id="FPAW01000024">
    <property type="protein sequence ID" value="SFU08095.1"/>
    <property type="molecule type" value="Genomic_DNA"/>
</dbReference>
<proteinExistence type="inferred from homology"/>
<dbReference type="Pfam" id="PF00126">
    <property type="entry name" value="HTH_1"/>
    <property type="match status" value="1"/>
</dbReference>
<dbReference type="InterPro" id="IPR036390">
    <property type="entry name" value="WH_DNA-bd_sf"/>
</dbReference>
<dbReference type="Pfam" id="PF03466">
    <property type="entry name" value="LysR_substrate"/>
    <property type="match status" value="1"/>
</dbReference>
<dbReference type="PANTHER" id="PTHR30427">
    <property type="entry name" value="TRANSCRIPTIONAL ACTIVATOR PROTEIN LYSR"/>
    <property type="match status" value="1"/>
</dbReference>
<dbReference type="InterPro" id="IPR005119">
    <property type="entry name" value="LysR_subst-bd"/>
</dbReference>
<dbReference type="GO" id="GO:0003700">
    <property type="term" value="F:DNA-binding transcription factor activity"/>
    <property type="evidence" value="ECO:0007669"/>
    <property type="project" value="InterPro"/>
</dbReference>
<evidence type="ECO:0000313" key="7">
    <source>
        <dbReference type="Proteomes" id="UP000182466"/>
    </source>
</evidence>
<evidence type="ECO:0000256" key="2">
    <source>
        <dbReference type="ARBA" id="ARBA00023015"/>
    </source>
</evidence>
<protein>
    <submittedName>
        <fullName evidence="6">DNA-binding transcriptional regulator, LysR family</fullName>
    </submittedName>
</protein>
<dbReference type="eggNOG" id="COG0583">
    <property type="taxonomic scope" value="Bacteria"/>
</dbReference>
<dbReference type="PROSITE" id="PS50931">
    <property type="entry name" value="HTH_LYSR"/>
    <property type="match status" value="1"/>
</dbReference>
<keyword evidence="3 6" id="KW-0238">DNA-binding</keyword>
<evidence type="ECO:0000256" key="4">
    <source>
        <dbReference type="ARBA" id="ARBA00023163"/>
    </source>
</evidence>
<comment type="similarity">
    <text evidence="1">Belongs to the LysR transcriptional regulatory family.</text>
</comment>
<dbReference type="SUPFAM" id="SSF53850">
    <property type="entry name" value="Periplasmic binding protein-like II"/>
    <property type="match status" value="1"/>
</dbReference>
<reference evidence="6 7" key="1">
    <citation type="submission" date="2016-10" db="EMBL/GenBank/DDBJ databases">
        <authorList>
            <person name="de Groot N.N."/>
        </authorList>
    </citation>
    <scope>NUCLEOTIDE SEQUENCE [LARGE SCALE GENOMIC DNA]</scope>
    <source>
        <strain evidence="6 7">CGMCC 1.10959</strain>
    </source>
</reference>
<dbReference type="OrthoDB" id="9803735at2"/>
<dbReference type="Proteomes" id="UP000182466">
    <property type="component" value="Unassembled WGS sequence"/>
</dbReference>
<dbReference type="PRINTS" id="PR00039">
    <property type="entry name" value="HTHLYSR"/>
</dbReference>
<gene>
    <name evidence="6" type="ORF">SAMN05216236_12448</name>
</gene>
<name>A0A1I7D911_9RHOB</name>
<organism evidence="6 7">
    <name type="scientific">Sedimentitalea nanhaiensis</name>
    <dbReference type="NCBI Taxonomy" id="999627"/>
    <lineage>
        <taxon>Bacteria</taxon>
        <taxon>Pseudomonadati</taxon>
        <taxon>Pseudomonadota</taxon>
        <taxon>Alphaproteobacteria</taxon>
        <taxon>Rhodobacterales</taxon>
        <taxon>Paracoccaceae</taxon>
        <taxon>Sedimentitalea</taxon>
    </lineage>
</organism>
<dbReference type="InterPro" id="IPR000847">
    <property type="entry name" value="LysR_HTH_N"/>
</dbReference>
<dbReference type="GO" id="GO:0010628">
    <property type="term" value="P:positive regulation of gene expression"/>
    <property type="evidence" value="ECO:0007669"/>
    <property type="project" value="TreeGrafter"/>
</dbReference>
<dbReference type="SUPFAM" id="SSF46785">
    <property type="entry name" value="Winged helix' DNA-binding domain"/>
    <property type="match status" value="1"/>
</dbReference>
<keyword evidence="7" id="KW-1185">Reference proteome</keyword>
<dbReference type="Gene3D" id="1.10.10.10">
    <property type="entry name" value="Winged helix-like DNA-binding domain superfamily/Winged helix DNA-binding domain"/>
    <property type="match status" value="1"/>
</dbReference>